<feature type="non-terminal residue" evidence="1">
    <location>
        <position position="1"/>
    </location>
</feature>
<sequence>IFPPVLFRPMESTQLHKSYPEIFRFANIDQFIGKVSPKTHCSQIASLIHDSATREAMLHQRLDFVLTFHFEPDLTCPYGKGRDWWYVLRALEPEPRPVDGKAYPHLALYLSDIKEAREDSIFFSEFSALVFVTRGRANQRKVDSETEKWRLMEIDGEGKEEYPYLPSNEDYFPVLLLSLVLS</sequence>
<name>A0A1M3T468_ASPLC</name>
<dbReference type="Proteomes" id="UP000184063">
    <property type="component" value="Unassembled WGS sequence"/>
</dbReference>
<dbReference type="VEuPathDB" id="FungiDB:ASPFODRAFT_145845"/>
<protein>
    <submittedName>
        <fullName evidence="1">Uncharacterized protein</fullName>
    </submittedName>
</protein>
<evidence type="ECO:0000313" key="2">
    <source>
        <dbReference type="Proteomes" id="UP000184063"/>
    </source>
</evidence>
<organism evidence="1 2">
    <name type="scientific">Aspergillus luchuensis (strain CBS 106.47)</name>
    <dbReference type="NCBI Taxonomy" id="1137211"/>
    <lineage>
        <taxon>Eukaryota</taxon>
        <taxon>Fungi</taxon>
        <taxon>Dikarya</taxon>
        <taxon>Ascomycota</taxon>
        <taxon>Pezizomycotina</taxon>
        <taxon>Eurotiomycetes</taxon>
        <taxon>Eurotiomycetidae</taxon>
        <taxon>Eurotiales</taxon>
        <taxon>Aspergillaceae</taxon>
        <taxon>Aspergillus</taxon>
        <taxon>Aspergillus subgen. Circumdati</taxon>
    </lineage>
</organism>
<dbReference type="OrthoDB" id="4436899at2759"/>
<gene>
    <name evidence="1" type="ORF">ASPFODRAFT_145845</name>
</gene>
<dbReference type="AlphaFoldDB" id="A0A1M3T468"/>
<evidence type="ECO:0000313" key="1">
    <source>
        <dbReference type="EMBL" id="OJZ81503.1"/>
    </source>
</evidence>
<reference evidence="2" key="1">
    <citation type="journal article" date="2017" name="Genome Biol.">
        <title>Comparative genomics reveals high biological diversity and specific adaptations in the industrially and medically important fungal genus Aspergillus.</title>
        <authorList>
            <person name="de Vries R.P."/>
            <person name="Riley R."/>
            <person name="Wiebenga A."/>
            <person name="Aguilar-Osorio G."/>
            <person name="Amillis S."/>
            <person name="Uchima C.A."/>
            <person name="Anderluh G."/>
            <person name="Asadollahi M."/>
            <person name="Askin M."/>
            <person name="Barry K."/>
            <person name="Battaglia E."/>
            <person name="Bayram O."/>
            <person name="Benocci T."/>
            <person name="Braus-Stromeyer S.A."/>
            <person name="Caldana C."/>
            <person name="Canovas D."/>
            <person name="Cerqueira G.C."/>
            <person name="Chen F."/>
            <person name="Chen W."/>
            <person name="Choi C."/>
            <person name="Clum A."/>
            <person name="Dos Santos R.A."/>
            <person name="Damasio A.R."/>
            <person name="Diallinas G."/>
            <person name="Emri T."/>
            <person name="Fekete E."/>
            <person name="Flipphi M."/>
            <person name="Freyberg S."/>
            <person name="Gallo A."/>
            <person name="Gournas C."/>
            <person name="Habgood R."/>
            <person name="Hainaut M."/>
            <person name="Harispe M.L."/>
            <person name="Henrissat B."/>
            <person name="Hilden K.S."/>
            <person name="Hope R."/>
            <person name="Hossain A."/>
            <person name="Karabika E."/>
            <person name="Karaffa L."/>
            <person name="Karanyi Z."/>
            <person name="Krasevec N."/>
            <person name="Kuo A."/>
            <person name="Kusch H."/>
            <person name="LaButti K."/>
            <person name="Lagendijk E.L."/>
            <person name="Lapidus A."/>
            <person name="Levasseur A."/>
            <person name="Lindquist E."/>
            <person name="Lipzen A."/>
            <person name="Logrieco A.F."/>
            <person name="MacCabe A."/>
            <person name="Maekelae M.R."/>
            <person name="Malavazi I."/>
            <person name="Melin P."/>
            <person name="Meyer V."/>
            <person name="Mielnichuk N."/>
            <person name="Miskei M."/>
            <person name="Molnar A.P."/>
            <person name="Mule G."/>
            <person name="Ngan C.Y."/>
            <person name="Orejas M."/>
            <person name="Orosz E."/>
            <person name="Ouedraogo J.P."/>
            <person name="Overkamp K.M."/>
            <person name="Park H.-S."/>
            <person name="Perrone G."/>
            <person name="Piumi F."/>
            <person name="Punt P.J."/>
            <person name="Ram A.F."/>
            <person name="Ramon A."/>
            <person name="Rauscher S."/>
            <person name="Record E."/>
            <person name="Riano-Pachon D.M."/>
            <person name="Robert V."/>
            <person name="Roehrig J."/>
            <person name="Ruller R."/>
            <person name="Salamov A."/>
            <person name="Salih N.S."/>
            <person name="Samson R.A."/>
            <person name="Sandor E."/>
            <person name="Sanguinetti M."/>
            <person name="Schuetze T."/>
            <person name="Sepcic K."/>
            <person name="Shelest E."/>
            <person name="Sherlock G."/>
            <person name="Sophianopoulou V."/>
            <person name="Squina F.M."/>
            <person name="Sun H."/>
            <person name="Susca A."/>
            <person name="Todd R.B."/>
            <person name="Tsang A."/>
            <person name="Unkles S.E."/>
            <person name="van de Wiele N."/>
            <person name="van Rossen-Uffink D."/>
            <person name="Oliveira J.V."/>
            <person name="Vesth T.C."/>
            <person name="Visser J."/>
            <person name="Yu J.-H."/>
            <person name="Zhou M."/>
            <person name="Andersen M.R."/>
            <person name="Archer D.B."/>
            <person name="Baker S.E."/>
            <person name="Benoit I."/>
            <person name="Brakhage A.A."/>
            <person name="Braus G.H."/>
            <person name="Fischer R."/>
            <person name="Frisvad J.C."/>
            <person name="Goldman G.H."/>
            <person name="Houbraken J."/>
            <person name="Oakley B."/>
            <person name="Pocsi I."/>
            <person name="Scazzocchio C."/>
            <person name="Seiboth B."/>
            <person name="vanKuyk P.A."/>
            <person name="Wortman J."/>
            <person name="Dyer P.S."/>
            <person name="Grigoriev I.V."/>
        </authorList>
    </citation>
    <scope>NUCLEOTIDE SEQUENCE [LARGE SCALE GENOMIC DNA]</scope>
    <source>
        <strain evidence="2">CBS 106.47</strain>
    </source>
</reference>
<accession>A0A1M3T468</accession>
<proteinExistence type="predicted"/>
<dbReference type="EMBL" id="KV878250">
    <property type="protein sequence ID" value="OJZ81503.1"/>
    <property type="molecule type" value="Genomic_DNA"/>
</dbReference>